<gene>
    <name evidence="5" type="ORF">NDU88_005097</name>
</gene>
<dbReference type="InterPro" id="IPR041066">
    <property type="entry name" value="C19orf38_Ig"/>
</dbReference>
<accession>A0AAV7TB92</accession>
<dbReference type="InterPro" id="IPR040438">
    <property type="entry name" value="HIDE1"/>
</dbReference>
<keyword evidence="3" id="KW-0732">Signal</keyword>
<feature type="chain" id="PRO_5043451310" description="C19orf38 Ig domain-containing protein" evidence="3">
    <location>
        <begin position="23"/>
        <end position="241"/>
    </location>
</feature>
<keyword evidence="2" id="KW-0472">Membrane</keyword>
<name>A0AAV7TB92_PLEWA</name>
<proteinExistence type="predicted"/>
<dbReference type="PANTHER" id="PTHR36859">
    <property type="entry name" value="PROTEIN HIDE1"/>
    <property type="match status" value="1"/>
</dbReference>
<dbReference type="Gene3D" id="2.60.40.10">
    <property type="entry name" value="Immunoglobulins"/>
    <property type="match status" value="1"/>
</dbReference>
<dbReference type="Pfam" id="PF17737">
    <property type="entry name" value="Ig_C19orf38"/>
    <property type="match status" value="1"/>
</dbReference>
<evidence type="ECO:0000256" key="1">
    <source>
        <dbReference type="SAM" id="MobiDB-lite"/>
    </source>
</evidence>
<reference evidence="5" key="1">
    <citation type="journal article" date="2022" name="bioRxiv">
        <title>Sequencing and chromosome-scale assembly of the giantPleurodeles waltlgenome.</title>
        <authorList>
            <person name="Brown T."/>
            <person name="Elewa A."/>
            <person name="Iarovenko S."/>
            <person name="Subramanian E."/>
            <person name="Araus A.J."/>
            <person name="Petzold A."/>
            <person name="Susuki M."/>
            <person name="Suzuki K.-i.T."/>
            <person name="Hayashi T."/>
            <person name="Toyoda A."/>
            <person name="Oliveira C."/>
            <person name="Osipova E."/>
            <person name="Leigh N.D."/>
            <person name="Simon A."/>
            <person name="Yun M.H."/>
        </authorList>
    </citation>
    <scope>NUCLEOTIDE SEQUENCE</scope>
    <source>
        <strain evidence="5">20211129_DDA</strain>
        <tissue evidence="5">Liver</tissue>
    </source>
</reference>
<sequence>MPRSVLLLYLGVIFGMPRGTSSEALPPPEIALDGEGPAVRIRCTAASAYPEGMFFLYREGQATPVEELHAPKSRHSVTFSVPRAARPARYRCIYRAWSSGQLRTSEASSTLTLDATEYTTRPPPATQDNATVKDAAPAWVVPVSVGGAVALLLVIALVAVVAVKCVRAARKQKQREKESCWTQNTDISKTNLAFRGSILEDSVPSYGLGTSRHQNPTDNLEPNTTERMQLPSRSHFSTFRT</sequence>
<dbReference type="InterPro" id="IPR036179">
    <property type="entry name" value="Ig-like_dom_sf"/>
</dbReference>
<feature type="signal peptide" evidence="3">
    <location>
        <begin position="1"/>
        <end position="22"/>
    </location>
</feature>
<keyword evidence="6" id="KW-1185">Reference proteome</keyword>
<dbReference type="AlphaFoldDB" id="A0AAV7TB92"/>
<keyword evidence="2" id="KW-1133">Transmembrane helix</keyword>
<organism evidence="5 6">
    <name type="scientific">Pleurodeles waltl</name>
    <name type="common">Iberian ribbed newt</name>
    <dbReference type="NCBI Taxonomy" id="8319"/>
    <lineage>
        <taxon>Eukaryota</taxon>
        <taxon>Metazoa</taxon>
        <taxon>Chordata</taxon>
        <taxon>Craniata</taxon>
        <taxon>Vertebrata</taxon>
        <taxon>Euteleostomi</taxon>
        <taxon>Amphibia</taxon>
        <taxon>Batrachia</taxon>
        <taxon>Caudata</taxon>
        <taxon>Salamandroidea</taxon>
        <taxon>Salamandridae</taxon>
        <taxon>Pleurodelinae</taxon>
        <taxon>Pleurodeles</taxon>
    </lineage>
</organism>
<protein>
    <recommendedName>
        <fullName evidence="4">C19orf38 Ig domain-containing protein</fullName>
    </recommendedName>
</protein>
<comment type="caution">
    <text evidence="5">The sequence shown here is derived from an EMBL/GenBank/DDBJ whole genome shotgun (WGS) entry which is preliminary data.</text>
</comment>
<dbReference type="SUPFAM" id="SSF48726">
    <property type="entry name" value="Immunoglobulin"/>
    <property type="match status" value="1"/>
</dbReference>
<evidence type="ECO:0000313" key="6">
    <source>
        <dbReference type="Proteomes" id="UP001066276"/>
    </source>
</evidence>
<feature type="region of interest" description="Disordered" evidence="1">
    <location>
        <begin position="205"/>
        <end position="241"/>
    </location>
</feature>
<dbReference type="Proteomes" id="UP001066276">
    <property type="component" value="Chromosome 4_1"/>
</dbReference>
<feature type="transmembrane region" description="Helical" evidence="2">
    <location>
        <begin position="139"/>
        <end position="163"/>
    </location>
</feature>
<dbReference type="EMBL" id="JANPWB010000007">
    <property type="protein sequence ID" value="KAJ1173259.1"/>
    <property type="molecule type" value="Genomic_DNA"/>
</dbReference>
<keyword evidence="2" id="KW-0812">Transmembrane</keyword>
<evidence type="ECO:0000313" key="5">
    <source>
        <dbReference type="EMBL" id="KAJ1173259.1"/>
    </source>
</evidence>
<feature type="compositionally biased region" description="Polar residues" evidence="1">
    <location>
        <begin position="211"/>
        <end position="241"/>
    </location>
</feature>
<feature type="domain" description="C19orf38 Ig" evidence="4">
    <location>
        <begin position="38"/>
        <end position="108"/>
    </location>
</feature>
<dbReference type="InterPro" id="IPR013783">
    <property type="entry name" value="Ig-like_fold"/>
</dbReference>
<dbReference type="PANTHER" id="PTHR36859:SF1">
    <property type="entry name" value="PROTEIN HIDE1"/>
    <property type="match status" value="1"/>
</dbReference>
<evidence type="ECO:0000256" key="3">
    <source>
        <dbReference type="SAM" id="SignalP"/>
    </source>
</evidence>
<evidence type="ECO:0000259" key="4">
    <source>
        <dbReference type="Pfam" id="PF17737"/>
    </source>
</evidence>
<evidence type="ECO:0000256" key="2">
    <source>
        <dbReference type="SAM" id="Phobius"/>
    </source>
</evidence>